<dbReference type="PANTHER" id="PTHR15913:SF0">
    <property type="entry name" value="MASPARDIN"/>
    <property type="match status" value="1"/>
</dbReference>
<dbReference type="Gene3D" id="3.40.50.1820">
    <property type="entry name" value="alpha/beta hydrolase"/>
    <property type="match status" value="1"/>
</dbReference>
<evidence type="ECO:0000259" key="5">
    <source>
        <dbReference type="Pfam" id="PF00561"/>
    </source>
</evidence>
<dbReference type="AlphaFoldDB" id="A0A9D4U9M1"/>
<dbReference type="InterPro" id="IPR026151">
    <property type="entry name" value="Maspardin"/>
</dbReference>
<evidence type="ECO:0000256" key="3">
    <source>
        <dbReference type="ARBA" id="ARBA00022490"/>
    </source>
</evidence>
<protein>
    <recommendedName>
        <fullName evidence="2">Maspardin</fullName>
    </recommendedName>
</protein>
<dbReference type="OrthoDB" id="10264550at2759"/>
<evidence type="ECO:0000256" key="2">
    <source>
        <dbReference type="ARBA" id="ARBA00020148"/>
    </source>
</evidence>
<dbReference type="SUPFAM" id="SSF53474">
    <property type="entry name" value="alpha/beta-Hydrolases"/>
    <property type="match status" value="1"/>
</dbReference>
<accession>A0A9D4U9M1</accession>
<evidence type="ECO:0000256" key="4">
    <source>
        <dbReference type="SAM" id="MobiDB-lite"/>
    </source>
</evidence>
<evidence type="ECO:0000313" key="7">
    <source>
        <dbReference type="Proteomes" id="UP000886520"/>
    </source>
</evidence>
<dbReference type="EMBL" id="JABFUD020000020">
    <property type="protein sequence ID" value="KAI5064026.1"/>
    <property type="molecule type" value="Genomic_DNA"/>
</dbReference>
<dbReference type="InterPro" id="IPR000073">
    <property type="entry name" value="AB_hydrolase_1"/>
</dbReference>
<evidence type="ECO:0000256" key="1">
    <source>
        <dbReference type="ARBA" id="ARBA00004496"/>
    </source>
</evidence>
<dbReference type="PANTHER" id="PTHR15913">
    <property type="entry name" value="ACID CLUSTER PROTEIN 33"/>
    <property type="match status" value="1"/>
</dbReference>
<name>A0A9D4U9M1_ADICA</name>
<gene>
    <name evidence="6" type="ORF">GOP47_0020696</name>
</gene>
<dbReference type="GO" id="GO:0005737">
    <property type="term" value="C:cytoplasm"/>
    <property type="evidence" value="ECO:0007669"/>
    <property type="project" value="UniProtKB-SubCell"/>
</dbReference>
<organism evidence="6 7">
    <name type="scientific">Adiantum capillus-veneris</name>
    <name type="common">Maidenhair fern</name>
    <dbReference type="NCBI Taxonomy" id="13818"/>
    <lineage>
        <taxon>Eukaryota</taxon>
        <taxon>Viridiplantae</taxon>
        <taxon>Streptophyta</taxon>
        <taxon>Embryophyta</taxon>
        <taxon>Tracheophyta</taxon>
        <taxon>Polypodiopsida</taxon>
        <taxon>Polypodiidae</taxon>
        <taxon>Polypodiales</taxon>
        <taxon>Pteridineae</taxon>
        <taxon>Pteridaceae</taxon>
        <taxon>Vittarioideae</taxon>
        <taxon>Adiantum</taxon>
    </lineage>
</organism>
<dbReference type="Proteomes" id="UP000886520">
    <property type="component" value="Chromosome 20"/>
</dbReference>
<feature type="region of interest" description="Disordered" evidence="4">
    <location>
        <begin position="277"/>
        <end position="327"/>
    </location>
</feature>
<evidence type="ECO:0000313" key="6">
    <source>
        <dbReference type="EMBL" id="KAI5064026.1"/>
    </source>
</evidence>
<keyword evidence="7" id="KW-1185">Reference proteome</keyword>
<keyword evidence="3" id="KW-0963">Cytoplasm</keyword>
<dbReference type="InterPro" id="IPR029058">
    <property type="entry name" value="AB_hydrolase_fold"/>
</dbReference>
<sequence>MATRPGDYTHFKSIVPLKRVSIGTKYWRYYDYGPKSVPPLICIPGTAGTAEVFYKQILTLSSKGYRVIAADAPPVWSHQEWVNSFEKFLDTIGVHHVHIYGTSLGGFLAQLFAHYRPRRVQSLVLSNTFLDTREFAAATTWSSLITWTPEFLLKRYILSGIRDGPQEPLIADSIDFVVSQLETLSKKELAARLTLNTTVGAIGQVLVPDSDITIMDTNDYCATPQALREEVGVRYGGARKAVLKTGGDFPFLSRADEVNLHLQLHLRRVGVEALVVTKGPGGSDDSAQGEDGRGFLQHPDLGMPPAEGGTGEGSSTSSSNSSASEAYRQKAGLGNEWTMCPCNATDWDSRKKFPLDLLVAASIEATIQGHGLPNDGLLGGSKVSIMRYWQLAMYNLY</sequence>
<reference evidence="6" key="1">
    <citation type="submission" date="2021-01" db="EMBL/GenBank/DDBJ databases">
        <title>Adiantum capillus-veneris genome.</title>
        <authorList>
            <person name="Fang Y."/>
            <person name="Liao Q."/>
        </authorList>
    </citation>
    <scope>NUCLEOTIDE SEQUENCE</scope>
    <source>
        <strain evidence="6">H3</strain>
        <tissue evidence="6">Leaf</tissue>
    </source>
</reference>
<comment type="caution">
    <text evidence="6">The sequence shown here is derived from an EMBL/GenBank/DDBJ whole genome shotgun (WGS) entry which is preliminary data.</text>
</comment>
<feature type="domain" description="AB hydrolase-1" evidence="5">
    <location>
        <begin position="38"/>
        <end position="139"/>
    </location>
</feature>
<proteinExistence type="predicted"/>
<dbReference type="Pfam" id="PF00561">
    <property type="entry name" value="Abhydrolase_1"/>
    <property type="match status" value="1"/>
</dbReference>
<comment type="subcellular location">
    <subcellularLocation>
        <location evidence="1">Cytoplasm</location>
    </subcellularLocation>
</comment>
<feature type="compositionally biased region" description="Low complexity" evidence="4">
    <location>
        <begin position="313"/>
        <end position="326"/>
    </location>
</feature>